<proteinExistence type="predicted"/>
<dbReference type="KEGG" id="maua:101841684"/>
<evidence type="ECO:0000313" key="2">
    <source>
        <dbReference type="RefSeq" id="XP_021080659.1"/>
    </source>
</evidence>
<dbReference type="STRING" id="10036.ENSMAUP00000002832"/>
<keyword evidence="1" id="KW-1185">Reference proteome</keyword>
<dbReference type="AlphaFoldDB" id="A0A3Q0CL25"/>
<dbReference type="RefSeq" id="XP_021080659.1">
    <property type="nucleotide sequence ID" value="XM_021225000.2"/>
</dbReference>
<accession>A0A3Q0CL25</accession>
<dbReference type="InterPro" id="IPR027827">
    <property type="entry name" value="Tex56"/>
</dbReference>
<name>A0A3Q0CL25_MESAU</name>
<reference evidence="2" key="1">
    <citation type="submission" date="2025-08" db="UniProtKB">
        <authorList>
            <consortium name="RefSeq"/>
        </authorList>
    </citation>
    <scope>IDENTIFICATION</scope>
    <source>
        <tissue evidence="2">Liver</tissue>
    </source>
</reference>
<organism evidence="1 2">
    <name type="scientific">Mesocricetus auratus</name>
    <name type="common">Golden hamster</name>
    <dbReference type="NCBI Taxonomy" id="10036"/>
    <lineage>
        <taxon>Eukaryota</taxon>
        <taxon>Metazoa</taxon>
        <taxon>Chordata</taxon>
        <taxon>Craniata</taxon>
        <taxon>Vertebrata</taxon>
        <taxon>Euteleostomi</taxon>
        <taxon>Mammalia</taxon>
        <taxon>Eutheria</taxon>
        <taxon>Euarchontoglires</taxon>
        <taxon>Glires</taxon>
        <taxon>Rodentia</taxon>
        <taxon>Myomorpha</taxon>
        <taxon>Muroidea</taxon>
        <taxon>Cricetidae</taxon>
        <taxon>Cricetinae</taxon>
        <taxon>Mesocricetus</taxon>
    </lineage>
</organism>
<dbReference type="PANTHER" id="PTHR35968">
    <property type="entry name" value="CHROMOSOME 6 C6ORF201 HOMOLOG"/>
    <property type="match status" value="1"/>
</dbReference>
<evidence type="ECO:0000313" key="1">
    <source>
        <dbReference type="Proteomes" id="UP000886700"/>
    </source>
</evidence>
<protein>
    <submittedName>
        <fullName evidence="2">Uncharacterized protein C6orf201 homolog isoform X1</fullName>
    </submittedName>
</protein>
<dbReference type="OrthoDB" id="6077037at2759"/>
<sequence length="235" mass="26671">MVVNCRGDTALEITPAGLLWVAIMETANINPSLINLGQETSKNYAQPDILCHTFDFLSNLHKLLPNHMAEVLHSYRSESDKIKCENCEFSGLEKILARRQLPKEVSLTPKPSKMPSWKRKTINNISCNWKKCHMWKKNMYEPPMCTIVARWAKKNLKPAEDFKSVIQRLSALGPIISATPCGRQSAIVVFKDTSSACRAVSAFHTISAGTMFQCSWQHRFMSKKTLWSRKLTSKI</sequence>
<dbReference type="CTD" id="102896425"/>
<dbReference type="PANTHER" id="PTHR35968:SF1">
    <property type="entry name" value="TESTIS EXPRESSED PROTEIN 56"/>
    <property type="match status" value="1"/>
</dbReference>
<dbReference type="GeneID" id="101841684"/>
<dbReference type="Pfam" id="PF15023">
    <property type="entry name" value="DUF4523"/>
    <property type="match status" value="1"/>
</dbReference>
<gene>
    <name evidence="2" type="primary">CUNH6orf201</name>
</gene>
<dbReference type="Proteomes" id="UP000886700">
    <property type="component" value="Unplaced"/>
</dbReference>